<organism evidence="1 2">
    <name type="scientific">Sporormia fimetaria CBS 119925</name>
    <dbReference type="NCBI Taxonomy" id="1340428"/>
    <lineage>
        <taxon>Eukaryota</taxon>
        <taxon>Fungi</taxon>
        <taxon>Dikarya</taxon>
        <taxon>Ascomycota</taxon>
        <taxon>Pezizomycotina</taxon>
        <taxon>Dothideomycetes</taxon>
        <taxon>Pleosporomycetidae</taxon>
        <taxon>Pleosporales</taxon>
        <taxon>Sporormiaceae</taxon>
        <taxon>Sporormia</taxon>
    </lineage>
</organism>
<evidence type="ECO:0000313" key="2">
    <source>
        <dbReference type="Proteomes" id="UP000799440"/>
    </source>
</evidence>
<dbReference type="AlphaFoldDB" id="A0A6A6VLQ0"/>
<accession>A0A6A6VLQ0</accession>
<proteinExistence type="predicted"/>
<protein>
    <submittedName>
        <fullName evidence="1">Uncharacterized protein</fullName>
    </submittedName>
</protein>
<keyword evidence="2" id="KW-1185">Reference proteome</keyword>
<reference evidence="1" key="1">
    <citation type="journal article" date="2020" name="Stud. Mycol.">
        <title>101 Dothideomycetes genomes: a test case for predicting lifestyles and emergence of pathogens.</title>
        <authorList>
            <person name="Haridas S."/>
            <person name="Albert R."/>
            <person name="Binder M."/>
            <person name="Bloem J."/>
            <person name="Labutti K."/>
            <person name="Salamov A."/>
            <person name="Andreopoulos B."/>
            <person name="Baker S."/>
            <person name="Barry K."/>
            <person name="Bills G."/>
            <person name="Bluhm B."/>
            <person name="Cannon C."/>
            <person name="Castanera R."/>
            <person name="Culley D."/>
            <person name="Daum C."/>
            <person name="Ezra D."/>
            <person name="Gonzalez J."/>
            <person name="Henrissat B."/>
            <person name="Kuo A."/>
            <person name="Liang C."/>
            <person name="Lipzen A."/>
            <person name="Lutzoni F."/>
            <person name="Magnuson J."/>
            <person name="Mondo S."/>
            <person name="Nolan M."/>
            <person name="Ohm R."/>
            <person name="Pangilinan J."/>
            <person name="Park H.-J."/>
            <person name="Ramirez L."/>
            <person name="Alfaro M."/>
            <person name="Sun H."/>
            <person name="Tritt A."/>
            <person name="Yoshinaga Y."/>
            <person name="Zwiers L.-H."/>
            <person name="Turgeon B."/>
            <person name="Goodwin S."/>
            <person name="Spatafora J."/>
            <person name="Crous P."/>
            <person name="Grigoriev I."/>
        </authorList>
    </citation>
    <scope>NUCLEOTIDE SEQUENCE</scope>
    <source>
        <strain evidence="1">CBS 119925</strain>
    </source>
</reference>
<dbReference type="EMBL" id="MU006563">
    <property type="protein sequence ID" value="KAF2750729.1"/>
    <property type="molecule type" value="Genomic_DNA"/>
</dbReference>
<sequence length="108" mass="12028">MQSNGIVSQSNGIVSQSNGIVSQSNDIVSQPTRRRQNVLTLAKIACLLICVKMLEKLPLELREAIYAHLVGNNEFLVVRDRSEEPQYDLNVIPGKEYLGEAVYNELLA</sequence>
<evidence type="ECO:0000313" key="1">
    <source>
        <dbReference type="EMBL" id="KAF2750729.1"/>
    </source>
</evidence>
<dbReference type="Proteomes" id="UP000799440">
    <property type="component" value="Unassembled WGS sequence"/>
</dbReference>
<name>A0A6A6VLQ0_9PLEO</name>
<gene>
    <name evidence="1" type="ORF">M011DRAFT_181986</name>
</gene>